<sequence length="49" mass="5706">MYYVIRVLCYAPLAQEQGGASLFKERNRCWMKGTFGVVVFSRFAGLRER</sequence>
<keyword evidence="2" id="KW-1185">Reference proteome</keyword>
<organism evidence="1 2">
    <name type="scientific">Prunus persica</name>
    <name type="common">Peach</name>
    <name type="synonym">Amygdalus persica</name>
    <dbReference type="NCBI Taxonomy" id="3760"/>
    <lineage>
        <taxon>Eukaryota</taxon>
        <taxon>Viridiplantae</taxon>
        <taxon>Streptophyta</taxon>
        <taxon>Embryophyta</taxon>
        <taxon>Tracheophyta</taxon>
        <taxon>Spermatophyta</taxon>
        <taxon>Magnoliopsida</taxon>
        <taxon>eudicotyledons</taxon>
        <taxon>Gunneridae</taxon>
        <taxon>Pentapetalae</taxon>
        <taxon>rosids</taxon>
        <taxon>fabids</taxon>
        <taxon>Rosales</taxon>
        <taxon>Rosaceae</taxon>
        <taxon>Amygdaloideae</taxon>
        <taxon>Amygdaleae</taxon>
        <taxon>Prunus</taxon>
    </lineage>
</organism>
<name>A0A251N662_PRUPE</name>
<protein>
    <submittedName>
        <fullName evidence="1">Uncharacterized protein</fullName>
    </submittedName>
</protein>
<evidence type="ECO:0000313" key="1">
    <source>
        <dbReference type="EMBL" id="ONH94840.1"/>
    </source>
</evidence>
<dbReference type="Gramene" id="ONH94840">
    <property type="protein sequence ID" value="ONH94840"/>
    <property type="gene ID" value="PRUPE_7G034200"/>
</dbReference>
<reference evidence="1 2" key="1">
    <citation type="journal article" date="2013" name="Nat. Genet.">
        <title>The high-quality draft genome of peach (Prunus persica) identifies unique patterns of genetic diversity, domestication and genome evolution.</title>
        <authorList>
            <consortium name="International Peach Genome Initiative"/>
            <person name="Verde I."/>
            <person name="Abbott A.G."/>
            <person name="Scalabrin S."/>
            <person name="Jung S."/>
            <person name="Shu S."/>
            <person name="Marroni F."/>
            <person name="Zhebentyayeva T."/>
            <person name="Dettori M.T."/>
            <person name="Grimwood J."/>
            <person name="Cattonaro F."/>
            <person name="Zuccolo A."/>
            <person name="Rossini L."/>
            <person name="Jenkins J."/>
            <person name="Vendramin E."/>
            <person name="Meisel L.A."/>
            <person name="Decroocq V."/>
            <person name="Sosinski B."/>
            <person name="Prochnik S."/>
            <person name="Mitros T."/>
            <person name="Policriti A."/>
            <person name="Cipriani G."/>
            <person name="Dondini L."/>
            <person name="Ficklin S."/>
            <person name="Goodstein D.M."/>
            <person name="Xuan P."/>
            <person name="Del Fabbro C."/>
            <person name="Aramini V."/>
            <person name="Copetti D."/>
            <person name="Gonzalez S."/>
            <person name="Horner D.S."/>
            <person name="Falchi R."/>
            <person name="Lucas S."/>
            <person name="Mica E."/>
            <person name="Maldonado J."/>
            <person name="Lazzari B."/>
            <person name="Bielenberg D."/>
            <person name="Pirona R."/>
            <person name="Miculan M."/>
            <person name="Barakat A."/>
            <person name="Testolin R."/>
            <person name="Stella A."/>
            <person name="Tartarini S."/>
            <person name="Tonutti P."/>
            <person name="Arus P."/>
            <person name="Orellana A."/>
            <person name="Wells C."/>
            <person name="Main D."/>
            <person name="Vizzotto G."/>
            <person name="Silva H."/>
            <person name="Salamini F."/>
            <person name="Schmutz J."/>
            <person name="Morgante M."/>
            <person name="Rokhsar D.S."/>
        </authorList>
    </citation>
    <scope>NUCLEOTIDE SEQUENCE [LARGE SCALE GENOMIC DNA]</scope>
    <source>
        <strain evidence="2">cv. Nemared</strain>
    </source>
</reference>
<evidence type="ECO:0000313" key="2">
    <source>
        <dbReference type="Proteomes" id="UP000006882"/>
    </source>
</evidence>
<accession>A0A251N662</accession>
<dbReference type="EMBL" id="CM007657">
    <property type="protein sequence ID" value="ONH94840.1"/>
    <property type="molecule type" value="Genomic_DNA"/>
</dbReference>
<dbReference type="AlphaFoldDB" id="A0A251N662"/>
<proteinExistence type="predicted"/>
<gene>
    <name evidence="1" type="ORF">PRUPE_7G034200</name>
</gene>
<dbReference type="Proteomes" id="UP000006882">
    <property type="component" value="Chromosome G7"/>
</dbReference>